<gene>
    <name evidence="3" type="primary">pseG</name>
    <name evidence="3" type="ORF">IAB19_08340</name>
</gene>
<dbReference type="Proteomes" id="UP000823631">
    <property type="component" value="Unassembled WGS sequence"/>
</dbReference>
<sequence>MTERQVKTGVFLKAGKIIGTGHLMRTSALVRTLGPAVRPILYASEFDDALRPLDVTSLYTDIKTAALDDLPALALADGIELAIFDHYGIDARLESRLVQAGCKVVVIDDLSNRPHDCQLLFDQGIDRSKEAYQALVPPYCKLCLGPRYAMLNPLFAKIKRQIPAAETGAVSADSTGIKVPARPRVLICFGGSDPVHGCRKALQTLLAEKLYTEYAFTVVAGAANPDFDRLHEMIGAAALPAAQEVKLLRHCTDMPALYAAHDLCVGAYGVMFAERLCSGLPSVCIKIADNQSGADKVLKRHQLGVNLPLEELEKPGALHAALQELQRHAALFMQNGRALYDGQGLFRQAAEIKALLTRP</sequence>
<evidence type="ECO:0000313" key="3">
    <source>
        <dbReference type="EMBL" id="MBO8416372.1"/>
    </source>
</evidence>
<reference evidence="3" key="1">
    <citation type="submission" date="2020-10" db="EMBL/GenBank/DDBJ databases">
        <authorList>
            <person name="Gilroy R."/>
        </authorList>
    </citation>
    <scope>NUCLEOTIDE SEQUENCE</scope>
    <source>
        <strain evidence="3">17213</strain>
    </source>
</reference>
<name>A0A9D9DCD7_9GAMM</name>
<dbReference type="InterPro" id="IPR020023">
    <property type="entry name" value="PseG"/>
</dbReference>
<reference evidence="3" key="2">
    <citation type="journal article" date="2021" name="PeerJ">
        <title>Extensive microbial diversity within the chicken gut microbiome revealed by metagenomics and culture.</title>
        <authorList>
            <person name="Gilroy R."/>
            <person name="Ravi A."/>
            <person name="Getino M."/>
            <person name="Pursley I."/>
            <person name="Horton D.L."/>
            <person name="Alikhan N.F."/>
            <person name="Baker D."/>
            <person name="Gharbi K."/>
            <person name="Hall N."/>
            <person name="Watson M."/>
            <person name="Adriaenssens E.M."/>
            <person name="Foster-Nyarko E."/>
            <person name="Jarju S."/>
            <person name="Secka A."/>
            <person name="Antonio M."/>
            <person name="Oren A."/>
            <person name="Chaudhuri R.R."/>
            <person name="La Ragione R."/>
            <person name="Hildebrand F."/>
            <person name="Pallen M.J."/>
        </authorList>
    </citation>
    <scope>NUCLEOTIDE SEQUENCE</scope>
    <source>
        <strain evidence="3">17213</strain>
    </source>
</reference>
<accession>A0A9D9DCD7</accession>
<comment type="caution">
    <text evidence="3">The sequence shown here is derived from an EMBL/GenBank/DDBJ whole genome shotgun (WGS) entry which is preliminary data.</text>
</comment>
<protein>
    <submittedName>
        <fullName evidence="3">UDP-2,4-diacetamido-2,4, 6-trideoxy-beta-L-altropyranose hydrolase</fullName>
        <ecNumber evidence="3">3.6.1.57</ecNumber>
    </submittedName>
</protein>
<evidence type="ECO:0000313" key="4">
    <source>
        <dbReference type="Proteomes" id="UP000823631"/>
    </source>
</evidence>
<evidence type="ECO:0000256" key="2">
    <source>
        <dbReference type="PIRSR" id="PIRSR620023-2"/>
    </source>
</evidence>
<dbReference type="GO" id="GO:0016787">
    <property type="term" value="F:hydrolase activity"/>
    <property type="evidence" value="ECO:0007669"/>
    <property type="project" value="UniProtKB-KW"/>
</dbReference>
<dbReference type="Gene3D" id="3.40.50.2000">
    <property type="entry name" value="Glycogen Phosphorylase B"/>
    <property type="match status" value="1"/>
</dbReference>
<proteinExistence type="predicted"/>
<dbReference type="EMBL" id="JADINH010000171">
    <property type="protein sequence ID" value="MBO8416372.1"/>
    <property type="molecule type" value="Genomic_DNA"/>
</dbReference>
<dbReference type="NCBIfam" id="TIGR03590">
    <property type="entry name" value="PseG"/>
    <property type="match status" value="1"/>
</dbReference>
<feature type="binding site" evidence="2">
    <location>
        <position position="274"/>
    </location>
    <ligand>
        <name>substrate</name>
    </ligand>
</feature>
<dbReference type="Gene3D" id="3.40.50.11190">
    <property type="match status" value="1"/>
</dbReference>
<dbReference type="AlphaFoldDB" id="A0A9D9DCD7"/>
<keyword evidence="3" id="KW-0378">Hydrolase</keyword>
<feature type="active site" description="Proton acceptor" evidence="1">
    <location>
        <position position="22"/>
    </location>
</feature>
<dbReference type="SUPFAM" id="SSF53756">
    <property type="entry name" value="UDP-Glycosyltransferase/glycogen phosphorylase"/>
    <property type="match status" value="1"/>
</dbReference>
<dbReference type="EC" id="3.6.1.57" evidence="3"/>
<evidence type="ECO:0000256" key="1">
    <source>
        <dbReference type="PIRSR" id="PIRSR620023-1"/>
    </source>
</evidence>
<organism evidence="3 4">
    <name type="scientific">Candidatus Avisuccinivibrio stercorigallinarum</name>
    <dbReference type="NCBI Taxonomy" id="2840704"/>
    <lineage>
        <taxon>Bacteria</taxon>
        <taxon>Pseudomonadati</taxon>
        <taxon>Pseudomonadota</taxon>
        <taxon>Gammaproteobacteria</taxon>
        <taxon>Aeromonadales</taxon>
        <taxon>Succinivibrionaceae</taxon>
        <taxon>Succinivibrionaceae incertae sedis</taxon>
        <taxon>Candidatus Avisuccinivibrio</taxon>
    </lineage>
</organism>